<dbReference type="Proteomes" id="UP000233837">
    <property type="component" value="Unassembled WGS sequence"/>
</dbReference>
<feature type="compositionally biased region" description="Polar residues" evidence="1">
    <location>
        <begin position="7"/>
        <end position="26"/>
    </location>
</feature>
<accession>A0A2I0VHN7</accession>
<evidence type="ECO:0000256" key="1">
    <source>
        <dbReference type="SAM" id="MobiDB-lite"/>
    </source>
</evidence>
<protein>
    <submittedName>
        <fullName evidence="2">Uncharacterized protein</fullName>
    </submittedName>
</protein>
<feature type="region of interest" description="Disordered" evidence="1">
    <location>
        <begin position="1"/>
        <end position="28"/>
    </location>
</feature>
<gene>
    <name evidence="2" type="ORF">MA16_Dca023076</name>
</gene>
<organism evidence="2 3">
    <name type="scientific">Dendrobium catenatum</name>
    <dbReference type="NCBI Taxonomy" id="906689"/>
    <lineage>
        <taxon>Eukaryota</taxon>
        <taxon>Viridiplantae</taxon>
        <taxon>Streptophyta</taxon>
        <taxon>Embryophyta</taxon>
        <taxon>Tracheophyta</taxon>
        <taxon>Spermatophyta</taxon>
        <taxon>Magnoliopsida</taxon>
        <taxon>Liliopsida</taxon>
        <taxon>Asparagales</taxon>
        <taxon>Orchidaceae</taxon>
        <taxon>Epidendroideae</taxon>
        <taxon>Malaxideae</taxon>
        <taxon>Dendrobiinae</taxon>
        <taxon>Dendrobium</taxon>
    </lineage>
</organism>
<reference evidence="2 3" key="1">
    <citation type="journal article" date="2016" name="Sci. Rep.">
        <title>The Dendrobium catenatum Lindl. genome sequence provides insights into polysaccharide synthase, floral development and adaptive evolution.</title>
        <authorList>
            <person name="Zhang G.Q."/>
            <person name="Xu Q."/>
            <person name="Bian C."/>
            <person name="Tsai W.C."/>
            <person name="Yeh C.M."/>
            <person name="Liu K.W."/>
            <person name="Yoshida K."/>
            <person name="Zhang L.S."/>
            <person name="Chang S.B."/>
            <person name="Chen F."/>
            <person name="Shi Y."/>
            <person name="Su Y.Y."/>
            <person name="Zhang Y.Q."/>
            <person name="Chen L.J."/>
            <person name="Yin Y."/>
            <person name="Lin M."/>
            <person name="Huang H."/>
            <person name="Deng H."/>
            <person name="Wang Z.W."/>
            <person name="Zhu S.L."/>
            <person name="Zhao X."/>
            <person name="Deng C."/>
            <person name="Niu S.C."/>
            <person name="Huang J."/>
            <person name="Wang M."/>
            <person name="Liu G.H."/>
            <person name="Yang H.J."/>
            <person name="Xiao X.J."/>
            <person name="Hsiao Y.Y."/>
            <person name="Wu W.L."/>
            <person name="Chen Y.Y."/>
            <person name="Mitsuda N."/>
            <person name="Ohme-Takagi M."/>
            <person name="Luo Y.B."/>
            <person name="Van de Peer Y."/>
            <person name="Liu Z.J."/>
        </authorList>
    </citation>
    <scope>NUCLEOTIDE SEQUENCE [LARGE SCALE GENOMIC DNA]</scope>
    <source>
        <tissue evidence="2">The whole plant</tissue>
    </source>
</reference>
<name>A0A2I0VHN7_9ASPA</name>
<proteinExistence type="predicted"/>
<evidence type="ECO:0000313" key="2">
    <source>
        <dbReference type="EMBL" id="PKU62935.1"/>
    </source>
</evidence>
<dbReference type="AlphaFoldDB" id="A0A2I0VHN7"/>
<evidence type="ECO:0000313" key="3">
    <source>
        <dbReference type="Proteomes" id="UP000233837"/>
    </source>
</evidence>
<sequence>MTRASRAYTQNYARSSDKASTPSGPNLQAELALASAPFLDQGTPAFAESSEPRQDRMPRSAFHMLASTSSSARHAPRFLPAQSHLARSAHARPTTSTLAATCSTAACSGRSLNQRPNPSC</sequence>
<dbReference type="EMBL" id="KZ503558">
    <property type="protein sequence ID" value="PKU62935.1"/>
    <property type="molecule type" value="Genomic_DNA"/>
</dbReference>
<keyword evidence="3" id="KW-1185">Reference proteome</keyword>
<feature type="region of interest" description="Disordered" evidence="1">
    <location>
        <begin position="40"/>
        <end position="73"/>
    </location>
</feature>
<reference evidence="2 3" key="2">
    <citation type="journal article" date="2017" name="Nature">
        <title>The Apostasia genome and the evolution of orchids.</title>
        <authorList>
            <person name="Zhang G.Q."/>
            <person name="Liu K.W."/>
            <person name="Li Z."/>
            <person name="Lohaus R."/>
            <person name="Hsiao Y.Y."/>
            <person name="Niu S.C."/>
            <person name="Wang J.Y."/>
            <person name="Lin Y.C."/>
            <person name="Xu Q."/>
            <person name="Chen L.J."/>
            <person name="Yoshida K."/>
            <person name="Fujiwara S."/>
            <person name="Wang Z.W."/>
            <person name="Zhang Y.Q."/>
            <person name="Mitsuda N."/>
            <person name="Wang M."/>
            <person name="Liu G.H."/>
            <person name="Pecoraro L."/>
            <person name="Huang H.X."/>
            <person name="Xiao X.J."/>
            <person name="Lin M."/>
            <person name="Wu X.Y."/>
            <person name="Wu W.L."/>
            <person name="Chen Y.Y."/>
            <person name="Chang S.B."/>
            <person name="Sakamoto S."/>
            <person name="Ohme-Takagi M."/>
            <person name="Yagi M."/>
            <person name="Zeng S.J."/>
            <person name="Shen C.Y."/>
            <person name="Yeh C.M."/>
            <person name="Luo Y.B."/>
            <person name="Tsai W.C."/>
            <person name="Van de Peer Y."/>
            <person name="Liu Z.J."/>
        </authorList>
    </citation>
    <scope>NUCLEOTIDE SEQUENCE [LARGE SCALE GENOMIC DNA]</scope>
    <source>
        <tissue evidence="2">The whole plant</tissue>
    </source>
</reference>